<evidence type="ECO:0000259" key="2">
    <source>
        <dbReference type="Pfam" id="PF00892"/>
    </source>
</evidence>
<feature type="transmembrane region" description="Helical" evidence="1">
    <location>
        <begin position="159"/>
        <end position="176"/>
    </location>
</feature>
<dbReference type="RefSeq" id="WP_158869160.1">
    <property type="nucleotide sequence ID" value="NZ_CP046401.1"/>
</dbReference>
<feature type="transmembrane region" description="Helical" evidence="1">
    <location>
        <begin position="188"/>
        <end position="211"/>
    </location>
</feature>
<name>A0A6I6K0T3_9BACT</name>
<evidence type="ECO:0000313" key="3">
    <source>
        <dbReference type="EMBL" id="QGY46022.1"/>
    </source>
</evidence>
<dbReference type="Pfam" id="PF00892">
    <property type="entry name" value="EamA"/>
    <property type="match status" value="2"/>
</dbReference>
<keyword evidence="4" id="KW-1185">Reference proteome</keyword>
<gene>
    <name evidence="3" type="ORF">GM418_20815</name>
</gene>
<dbReference type="Proteomes" id="UP000428260">
    <property type="component" value="Chromosome"/>
</dbReference>
<dbReference type="AlphaFoldDB" id="A0A6I6K0T3"/>
<organism evidence="3 4">
    <name type="scientific">Maribellus comscasis</name>
    <dbReference type="NCBI Taxonomy" id="2681766"/>
    <lineage>
        <taxon>Bacteria</taxon>
        <taxon>Pseudomonadati</taxon>
        <taxon>Bacteroidota</taxon>
        <taxon>Bacteroidia</taxon>
        <taxon>Marinilabiliales</taxon>
        <taxon>Prolixibacteraceae</taxon>
        <taxon>Maribellus</taxon>
    </lineage>
</organism>
<dbReference type="Gene3D" id="1.10.3730.20">
    <property type="match status" value="1"/>
</dbReference>
<reference evidence="3 4" key="1">
    <citation type="submission" date="2019-11" db="EMBL/GenBank/DDBJ databases">
        <authorList>
            <person name="Zheng R.K."/>
            <person name="Sun C.M."/>
        </authorList>
    </citation>
    <scope>NUCLEOTIDE SEQUENCE [LARGE SCALE GENOMIC DNA]</scope>
    <source>
        <strain evidence="3 4">WC007</strain>
    </source>
</reference>
<keyword evidence="1" id="KW-1133">Transmembrane helix</keyword>
<feature type="domain" description="EamA" evidence="2">
    <location>
        <begin position="158"/>
        <end position="295"/>
    </location>
</feature>
<feature type="transmembrane region" description="Helical" evidence="1">
    <location>
        <begin position="281"/>
        <end position="298"/>
    </location>
</feature>
<dbReference type="InterPro" id="IPR037185">
    <property type="entry name" value="EmrE-like"/>
</dbReference>
<feature type="transmembrane region" description="Helical" evidence="1">
    <location>
        <begin position="76"/>
        <end position="94"/>
    </location>
</feature>
<dbReference type="SUPFAM" id="SSF103481">
    <property type="entry name" value="Multidrug resistance efflux transporter EmrE"/>
    <property type="match status" value="2"/>
</dbReference>
<keyword evidence="1" id="KW-0472">Membrane</keyword>
<sequence length="299" mass="33487">MWAFAGLLSALFLGIYDIFKKTSLNGNAVMPVLFFSTLTSTALFLPVVIGSGLFPDKFTAIGLFAPSLTLTEHLQIILKSAIVVSSWILAFFAMKHLPVTIFAPIRSTGPLWTLAGALLIFQERLNGLQWVGVLLTLIFFYLFSTAGKLEGIEFRKNKWIYLIIGATILGSISGLYDKFIISRIDRIAVQAWFSFYQVIILFPVLAVFWFPNRKNTTKFRWRWTIPLIGVTLVVADFLYFYALSLEGSMISMISALRRSSVLITFTLGALLFKEQNLKRKGSYLIGILAGILLITLGSR</sequence>
<dbReference type="PANTHER" id="PTHR22911">
    <property type="entry name" value="ACYL-MALONYL CONDENSING ENZYME-RELATED"/>
    <property type="match status" value="1"/>
</dbReference>
<keyword evidence="1" id="KW-0812">Transmembrane</keyword>
<evidence type="ECO:0000256" key="1">
    <source>
        <dbReference type="SAM" id="Phobius"/>
    </source>
</evidence>
<protein>
    <submittedName>
        <fullName evidence="3">EamA family transporter</fullName>
    </submittedName>
</protein>
<dbReference type="EMBL" id="CP046401">
    <property type="protein sequence ID" value="QGY46022.1"/>
    <property type="molecule type" value="Genomic_DNA"/>
</dbReference>
<feature type="transmembrane region" description="Helical" evidence="1">
    <location>
        <begin position="128"/>
        <end position="147"/>
    </location>
</feature>
<feature type="domain" description="EamA" evidence="2">
    <location>
        <begin position="2"/>
        <end position="144"/>
    </location>
</feature>
<dbReference type="GO" id="GO:0016020">
    <property type="term" value="C:membrane"/>
    <property type="evidence" value="ECO:0007669"/>
    <property type="project" value="InterPro"/>
</dbReference>
<dbReference type="KEGG" id="mcos:GM418_20815"/>
<feature type="transmembrane region" description="Helical" evidence="1">
    <location>
        <begin position="223"/>
        <end position="243"/>
    </location>
</feature>
<proteinExistence type="predicted"/>
<accession>A0A6I6K0T3</accession>
<dbReference type="InterPro" id="IPR000620">
    <property type="entry name" value="EamA_dom"/>
</dbReference>
<feature type="transmembrane region" description="Helical" evidence="1">
    <location>
        <begin position="33"/>
        <end position="55"/>
    </location>
</feature>
<evidence type="ECO:0000313" key="4">
    <source>
        <dbReference type="Proteomes" id="UP000428260"/>
    </source>
</evidence>
<dbReference type="PANTHER" id="PTHR22911:SF137">
    <property type="entry name" value="SOLUTE CARRIER FAMILY 35 MEMBER G2-RELATED"/>
    <property type="match status" value="1"/>
</dbReference>
<feature type="transmembrane region" description="Helical" evidence="1">
    <location>
        <begin position="249"/>
        <end position="272"/>
    </location>
</feature>